<dbReference type="OrthoDB" id="570195at2"/>
<gene>
    <name evidence="2" type="ORF">ACWI_04920</name>
    <name evidence="3" type="ORF">FXB42_02475</name>
</gene>
<reference evidence="3 5" key="2">
    <citation type="submission" date="2019-08" db="EMBL/GenBank/DDBJ databases">
        <title>Isolation and enrichment of carboxydotrophic bacteria from anaerobic sludge for the production of bio-based chemicals from syngas.</title>
        <authorList>
            <person name="Antares A.L."/>
            <person name="Moreira J."/>
            <person name="Diender M."/>
            <person name="Parshina S.N."/>
            <person name="Stams A.J.M."/>
            <person name="Alves M."/>
            <person name="Alves J.I."/>
            <person name="Sousa D.Z."/>
        </authorList>
    </citation>
    <scope>NUCLEOTIDE SEQUENCE [LARGE SCALE GENOMIC DNA]</scope>
    <source>
        <strain evidence="3 5">JM</strain>
    </source>
</reference>
<dbReference type="Proteomes" id="UP000176244">
    <property type="component" value="Unassembled WGS sequence"/>
</dbReference>
<dbReference type="Gene3D" id="3.10.450.730">
    <property type="entry name" value="BLIP domain"/>
    <property type="match status" value="1"/>
</dbReference>
<evidence type="ECO:0000256" key="1">
    <source>
        <dbReference type="SAM" id="Phobius"/>
    </source>
</evidence>
<feature type="transmembrane region" description="Helical" evidence="1">
    <location>
        <begin position="21"/>
        <end position="41"/>
    </location>
</feature>
<evidence type="ECO:0008006" key="6">
    <source>
        <dbReference type="Google" id="ProtNLM"/>
    </source>
</evidence>
<evidence type="ECO:0000313" key="4">
    <source>
        <dbReference type="Proteomes" id="UP000176244"/>
    </source>
</evidence>
<protein>
    <recommendedName>
        <fullName evidence="6">DUF3862 domain-containing protein</fullName>
    </recommendedName>
</protein>
<dbReference type="EMBL" id="VSLA01000002">
    <property type="protein sequence ID" value="TYC88495.1"/>
    <property type="molecule type" value="Genomic_DNA"/>
</dbReference>
<sequence length="211" mass="22848">MKLKIPKMTNKKIPKPLLIGGIALIVLAVVAGVVFVIFGGAKKEVSTDPLNLYNQVLVGMTKEEAEKILAVEGSAKGKGFNYIDENTGYGVTVSYDTVANTGEETADSEEAPEIAVFKQLYVPDDTYLDGLVNANVTADQVNSLKEGMAYEEVKTIMGGVDGTEINSAYNKKDPANAYSVMAWFNPDHSVAYLTFQGYKGSLKVFEFRPAK</sequence>
<dbReference type="RefSeq" id="WP_070369858.1">
    <property type="nucleotide sequence ID" value="NZ_JAYFRG010000035.1"/>
</dbReference>
<name>A0A1F2PKX4_9FIRM</name>
<dbReference type="Proteomes" id="UP000322619">
    <property type="component" value="Unassembled WGS sequence"/>
</dbReference>
<proteinExistence type="predicted"/>
<keyword evidence="1" id="KW-0812">Transmembrane</keyword>
<keyword evidence="1" id="KW-1133">Transmembrane helix</keyword>
<evidence type="ECO:0000313" key="5">
    <source>
        <dbReference type="Proteomes" id="UP000322619"/>
    </source>
</evidence>
<accession>A0A1F2PKX4</accession>
<keyword evidence="1" id="KW-0472">Membrane</keyword>
<comment type="caution">
    <text evidence="2">The sequence shown here is derived from an EMBL/GenBank/DDBJ whole genome shotgun (WGS) entry which is preliminary data.</text>
</comment>
<evidence type="ECO:0000313" key="3">
    <source>
        <dbReference type="EMBL" id="TYC88495.1"/>
    </source>
</evidence>
<dbReference type="EMBL" id="LKEU01000013">
    <property type="protein sequence ID" value="OFV72018.1"/>
    <property type="molecule type" value="Genomic_DNA"/>
</dbReference>
<dbReference type="AlphaFoldDB" id="A0A1F2PKX4"/>
<organism evidence="2 4">
    <name type="scientific">Acetobacterium wieringae</name>
    <dbReference type="NCBI Taxonomy" id="52694"/>
    <lineage>
        <taxon>Bacteria</taxon>
        <taxon>Bacillati</taxon>
        <taxon>Bacillota</taxon>
        <taxon>Clostridia</taxon>
        <taxon>Eubacteriales</taxon>
        <taxon>Eubacteriaceae</taxon>
        <taxon>Acetobacterium</taxon>
    </lineage>
</organism>
<reference evidence="2 4" key="1">
    <citation type="submission" date="2015-09" db="EMBL/GenBank/DDBJ databases">
        <title>Genome sequence of Acetobacterium wieringae DSM 1911.</title>
        <authorList>
            <person name="Poehlein A."/>
            <person name="Bengelsdorf F.R."/>
            <person name="Schiel-Bengelsdorf B."/>
            <person name="Duerre P."/>
            <person name="Daniel R."/>
        </authorList>
    </citation>
    <scope>NUCLEOTIDE SEQUENCE [LARGE SCALE GENOMIC DNA]</scope>
    <source>
        <strain evidence="2 4">DSM 1911</strain>
    </source>
</reference>
<evidence type="ECO:0000313" key="2">
    <source>
        <dbReference type="EMBL" id="OFV72018.1"/>
    </source>
</evidence>